<dbReference type="InterPro" id="IPR036291">
    <property type="entry name" value="NAD(P)-bd_dom_sf"/>
</dbReference>
<sequence>MELSFAEKRVLIAGASRGLGRVAARAMASAGARVALGSRDDAALQAVLSGLPGTGHFAASADLATAAGCADWAGRAQAALGGVDVLLVTVTAGATGRSDDDFRTSFETDLMAPVRLVEACRDALVASQGAVLVCSSRTARGHVPQTMAYGAAKLGLEHVVTCLAAEFADRAVRINAIAPGSTRFDGGFWDQAETERPDLYRRTLAKLPAGRLGTAADILPSVLFLCSDAARWITGQTLLVDGGQTLATD</sequence>
<name>A0A5D0RK92_9RHOB</name>
<comment type="caution">
    <text evidence="2">The sequence shown here is derived from an EMBL/GenBank/DDBJ whole genome shotgun (WGS) entry which is preliminary data.</text>
</comment>
<protein>
    <submittedName>
        <fullName evidence="2">SDR family oxidoreductase</fullName>
    </submittedName>
</protein>
<dbReference type="PANTHER" id="PTHR42760">
    <property type="entry name" value="SHORT-CHAIN DEHYDROGENASES/REDUCTASES FAMILY MEMBER"/>
    <property type="match status" value="1"/>
</dbReference>
<organism evidence="2 3">
    <name type="scientific">Maritimibacter fusiformis</name>
    <dbReference type="NCBI Taxonomy" id="2603819"/>
    <lineage>
        <taxon>Bacteria</taxon>
        <taxon>Pseudomonadati</taxon>
        <taxon>Pseudomonadota</taxon>
        <taxon>Alphaproteobacteria</taxon>
        <taxon>Rhodobacterales</taxon>
        <taxon>Roseobacteraceae</taxon>
        <taxon>Maritimibacter</taxon>
    </lineage>
</organism>
<dbReference type="AlphaFoldDB" id="A0A5D0RK92"/>
<dbReference type="CDD" id="cd05233">
    <property type="entry name" value="SDR_c"/>
    <property type="match status" value="1"/>
</dbReference>
<dbReference type="PANTHER" id="PTHR42760:SF123">
    <property type="entry name" value="OXIDOREDUCTASE"/>
    <property type="match status" value="1"/>
</dbReference>
<dbReference type="RefSeq" id="WP_148376717.1">
    <property type="nucleotide sequence ID" value="NZ_VSIY01000004.1"/>
</dbReference>
<dbReference type="Gene3D" id="3.40.50.720">
    <property type="entry name" value="NAD(P)-binding Rossmann-like Domain"/>
    <property type="match status" value="1"/>
</dbReference>
<evidence type="ECO:0000313" key="2">
    <source>
        <dbReference type="EMBL" id="TYB82040.1"/>
    </source>
</evidence>
<dbReference type="PROSITE" id="PS00061">
    <property type="entry name" value="ADH_SHORT"/>
    <property type="match status" value="1"/>
</dbReference>
<dbReference type="GO" id="GO:0016616">
    <property type="term" value="F:oxidoreductase activity, acting on the CH-OH group of donors, NAD or NADP as acceptor"/>
    <property type="evidence" value="ECO:0007669"/>
    <property type="project" value="TreeGrafter"/>
</dbReference>
<accession>A0A5D0RK92</accession>
<dbReference type="EMBL" id="VSIY01000004">
    <property type="protein sequence ID" value="TYB82040.1"/>
    <property type="molecule type" value="Genomic_DNA"/>
</dbReference>
<reference evidence="2 3" key="1">
    <citation type="submission" date="2019-08" db="EMBL/GenBank/DDBJ databases">
        <title>Identification of a novel species of the genus Boseongicola.</title>
        <authorList>
            <person name="Zhang X.-Q."/>
        </authorList>
    </citation>
    <scope>NUCLEOTIDE SEQUENCE [LARGE SCALE GENOMIC DNA]</scope>
    <source>
        <strain evidence="2 3">HY14</strain>
    </source>
</reference>
<comment type="similarity">
    <text evidence="1">Belongs to the short-chain dehydrogenases/reductases (SDR) family.</text>
</comment>
<evidence type="ECO:0000256" key="1">
    <source>
        <dbReference type="ARBA" id="ARBA00006484"/>
    </source>
</evidence>
<keyword evidence="3" id="KW-1185">Reference proteome</keyword>
<dbReference type="SUPFAM" id="SSF51735">
    <property type="entry name" value="NAD(P)-binding Rossmann-fold domains"/>
    <property type="match status" value="1"/>
</dbReference>
<dbReference type="InterPro" id="IPR020904">
    <property type="entry name" value="Sc_DH/Rdtase_CS"/>
</dbReference>
<evidence type="ECO:0000313" key="3">
    <source>
        <dbReference type="Proteomes" id="UP000322080"/>
    </source>
</evidence>
<dbReference type="Pfam" id="PF13561">
    <property type="entry name" value="adh_short_C2"/>
    <property type="match status" value="1"/>
</dbReference>
<dbReference type="GO" id="GO:0030497">
    <property type="term" value="P:fatty acid elongation"/>
    <property type="evidence" value="ECO:0007669"/>
    <property type="project" value="TreeGrafter"/>
</dbReference>
<gene>
    <name evidence="2" type="ORF">FVF75_04720</name>
</gene>
<dbReference type="Proteomes" id="UP000322080">
    <property type="component" value="Unassembled WGS sequence"/>
</dbReference>
<dbReference type="PRINTS" id="PR00081">
    <property type="entry name" value="GDHRDH"/>
</dbReference>
<proteinExistence type="inferred from homology"/>
<dbReference type="InterPro" id="IPR002347">
    <property type="entry name" value="SDR_fam"/>
</dbReference>